<comment type="caution">
    <text evidence="1">The sequence shown here is derived from an EMBL/GenBank/DDBJ whole genome shotgun (WGS) entry which is preliminary data.</text>
</comment>
<keyword evidence="2" id="KW-1185">Reference proteome</keyword>
<dbReference type="AlphaFoldDB" id="A0AAN9V8F5"/>
<evidence type="ECO:0000313" key="1">
    <source>
        <dbReference type="EMBL" id="KAK7793534.1"/>
    </source>
</evidence>
<organism evidence="1 2">
    <name type="scientific">Gryllus longicercus</name>
    <dbReference type="NCBI Taxonomy" id="2509291"/>
    <lineage>
        <taxon>Eukaryota</taxon>
        <taxon>Metazoa</taxon>
        <taxon>Ecdysozoa</taxon>
        <taxon>Arthropoda</taxon>
        <taxon>Hexapoda</taxon>
        <taxon>Insecta</taxon>
        <taxon>Pterygota</taxon>
        <taxon>Neoptera</taxon>
        <taxon>Polyneoptera</taxon>
        <taxon>Orthoptera</taxon>
        <taxon>Ensifera</taxon>
        <taxon>Gryllidea</taxon>
        <taxon>Grylloidea</taxon>
        <taxon>Gryllidae</taxon>
        <taxon>Gryllinae</taxon>
        <taxon>Gryllus</taxon>
    </lineage>
</organism>
<proteinExistence type="predicted"/>
<gene>
    <name evidence="1" type="ORF">R5R35_010599</name>
</gene>
<sequence length="24" mass="2676">MRYKPGNASPVLFKYAVCDSKIST</sequence>
<evidence type="ECO:0000313" key="2">
    <source>
        <dbReference type="Proteomes" id="UP001378592"/>
    </source>
</evidence>
<reference evidence="1 2" key="1">
    <citation type="submission" date="2024-03" db="EMBL/GenBank/DDBJ databases">
        <title>The genome assembly and annotation of the cricket Gryllus longicercus Weissman &amp; Gray.</title>
        <authorList>
            <person name="Szrajer S."/>
            <person name="Gray D."/>
            <person name="Ylla G."/>
        </authorList>
    </citation>
    <scope>NUCLEOTIDE SEQUENCE [LARGE SCALE GENOMIC DNA]</scope>
    <source>
        <strain evidence="1">DAG 2021-001</strain>
        <tissue evidence="1">Whole body minus gut</tissue>
    </source>
</reference>
<name>A0AAN9V8F5_9ORTH</name>
<protein>
    <submittedName>
        <fullName evidence="1">Uncharacterized protein</fullName>
    </submittedName>
</protein>
<dbReference type="Proteomes" id="UP001378592">
    <property type="component" value="Unassembled WGS sequence"/>
</dbReference>
<accession>A0AAN9V8F5</accession>
<dbReference type="EMBL" id="JAZDUA010000375">
    <property type="protein sequence ID" value="KAK7793534.1"/>
    <property type="molecule type" value="Genomic_DNA"/>
</dbReference>